<protein>
    <submittedName>
        <fullName evidence="1">Uncharacterized protein</fullName>
    </submittedName>
</protein>
<organism evidence="1">
    <name type="scientific">Pinctada fucata</name>
    <name type="common">Akoya pearl oyster</name>
    <name type="synonym">Pinctada imbricata fucata</name>
    <dbReference type="NCBI Taxonomy" id="50426"/>
    <lineage>
        <taxon>Eukaryota</taxon>
        <taxon>Metazoa</taxon>
        <taxon>Spiralia</taxon>
        <taxon>Lophotrochozoa</taxon>
        <taxon>Mollusca</taxon>
        <taxon>Bivalvia</taxon>
        <taxon>Autobranchia</taxon>
        <taxon>Pteriomorphia</taxon>
        <taxon>Pterioida</taxon>
        <taxon>Pterioidea</taxon>
        <taxon>Pteriidae</taxon>
        <taxon>Pinctada</taxon>
    </lineage>
</organism>
<name>A0A194APH7_PINFU</name>
<proteinExistence type="predicted"/>
<accession>A0A194APH7</accession>
<evidence type="ECO:0000313" key="1">
    <source>
        <dbReference type="EMBL" id="JAS04123.1"/>
    </source>
</evidence>
<dbReference type="AlphaFoldDB" id="A0A194APH7"/>
<dbReference type="EMBL" id="GELH01000150">
    <property type="protein sequence ID" value="JAS04122.1"/>
    <property type="molecule type" value="Transcribed_RNA"/>
</dbReference>
<sequence>MYMMFILYEIQIISYIYNTIPKFYDQSMIKALSLAHLFYTKFDKIVHILQQHCSYNFFLAFSFFELKIKQLRSKRFQITRCEMR</sequence>
<reference evidence="1" key="1">
    <citation type="submission" date="2016-03" db="EMBL/GenBank/DDBJ databases">
        <authorList>
            <person name="Ploux O."/>
        </authorList>
    </citation>
    <scope>NUCLEOTIDE SEQUENCE</scope>
    <source>
        <tissue evidence="1">Mantle</tissue>
    </source>
</reference>
<dbReference type="EMBL" id="GELH01000149">
    <property type="protein sequence ID" value="JAS04123.1"/>
    <property type="molecule type" value="Transcribed_RNA"/>
</dbReference>